<dbReference type="SUPFAM" id="SSF56204">
    <property type="entry name" value="Hect, E3 ligase catalytic domain"/>
    <property type="match status" value="1"/>
</dbReference>
<gene>
    <name evidence="8" type="ORF">Nepgr_003440</name>
</gene>
<comment type="pathway">
    <text evidence="2">Protein modification; protein ubiquitination.</text>
</comment>
<accession>A0AAD3RZI1</accession>
<dbReference type="AlphaFoldDB" id="A0AAD3RZI1"/>
<evidence type="ECO:0000256" key="3">
    <source>
        <dbReference type="ARBA" id="ARBA00012485"/>
    </source>
</evidence>
<evidence type="ECO:0000256" key="6">
    <source>
        <dbReference type="PROSITE-ProRule" id="PRU00104"/>
    </source>
</evidence>
<proteinExistence type="predicted"/>
<dbReference type="InterPro" id="IPR000569">
    <property type="entry name" value="HECT_dom"/>
</dbReference>
<protein>
    <recommendedName>
        <fullName evidence="3">HECT-type E3 ubiquitin transferase</fullName>
        <ecNumber evidence="3">2.3.2.26</ecNumber>
    </recommendedName>
</protein>
<reference evidence="8" key="1">
    <citation type="submission" date="2023-05" db="EMBL/GenBank/DDBJ databases">
        <title>Nepenthes gracilis genome sequencing.</title>
        <authorList>
            <person name="Fukushima K."/>
        </authorList>
    </citation>
    <scope>NUCLEOTIDE SEQUENCE</scope>
    <source>
        <strain evidence="8">SING2019-196</strain>
    </source>
</reference>
<evidence type="ECO:0000256" key="4">
    <source>
        <dbReference type="ARBA" id="ARBA00022679"/>
    </source>
</evidence>
<comment type="catalytic activity">
    <reaction evidence="1">
        <text>S-ubiquitinyl-[E2 ubiquitin-conjugating enzyme]-L-cysteine + [acceptor protein]-L-lysine = [E2 ubiquitin-conjugating enzyme]-L-cysteine + N(6)-ubiquitinyl-[acceptor protein]-L-lysine.</text>
        <dbReference type="EC" id="2.3.2.26"/>
    </reaction>
</comment>
<sequence>MCANVGRATSKNCRLRANGAIVSSRSSAEASSLLLRWSKHDHHHSPLRISVRRAYILEDSYNQLQMRSTHELKVIFDKGALLFTTVGNDSTFQPNSNSVYQTEHLSYFKIVGRVVGKAVYDGQLLDVHFTRSFYKHILWAKVTYHDIEAIDPDYYKNLKWMLENDISDVLDLTFSIDADEEKLILYKRTEIMTFPSHSILSFARDEKILTFLLKNPVD</sequence>
<dbReference type="Proteomes" id="UP001279734">
    <property type="component" value="Unassembled WGS sequence"/>
</dbReference>
<dbReference type="PROSITE" id="PS50237">
    <property type="entry name" value="HECT"/>
    <property type="match status" value="1"/>
</dbReference>
<evidence type="ECO:0000313" key="9">
    <source>
        <dbReference type="Proteomes" id="UP001279734"/>
    </source>
</evidence>
<name>A0AAD3RZI1_NEPGR</name>
<dbReference type="Gene3D" id="3.90.1750.10">
    <property type="entry name" value="Hect, E3 ligase catalytic domains"/>
    <property type="match status" value="1"/>
</dbReference>
<evidence type="ECO:0000256" key="5">
    <source>
        <dbReference type="ARBA" id="ARBA00022786"/>
    </source>
</evidence>
<dbReference type="FunFam" id="3.30.2160.10:FF:000038">
    <property type="entry name" value="E3 ubiquitin-protein ligase UPL1"/>
    <property type="match status" value="1"/>
</dbReference>
<comment type="caution">
    <text evidence="6">Lacks conserved residue(s) required for the propagation of feature annotation.</text>
</comment>
<dbReference type="GO" id="GO:0000209">
    <property type="term" value="P:protein polyubiquitination"/>
    <property type="evidence" value="ECO:0007669"/>
    <property type="project" value="TreeGrafter"/>
</dbReference>
<evidence type="ECO:0000256" key="1">
    <source>
        <dbReference type="ARBA" id="ARBA00000885"/>
    </source>
</evidence>
<dbReference type="GO" id="GO:0061630">
    <property type="term" value="F:ubiquitin protein ligase activity"/>
    <property type="evidence" value="ECO:0007669"/>
    <property type="project" value="UniProtKB-EC"/>
</dbReference>
<dbReference type="Pfam" id="PF00632">
    <property type="entry name" value="HECT"/>
    <property type="match status" value="1"/>
</dbReference>
<dbReference type="GO" id="GO:0005737">
    <property type="term" value="C:cytoplasm"/>
    <property type="evidence" value="ECO:0007669"/>
    <property type="project" value="TreeGrafter"/>
</dbReference>
<dbReference type="Gene3D" id="3.30.2160.10">
    <property type="entry name" value="Hect, E3 ligase catalytic domain"/>
    <property type="match status" value="1"/>
</dbReference>
<comment type="caution">
    <text evidence="8">The sequence shown here is derived from an EMBL/GenBank/DDBJ whole genome shotgun (WGS) entry which is preliminary data.</text>
</comment>
<dbReference type="GO" id="GO:0006511">
    <property type="term" value="P:ubiquitin-dependent protein catabolic process"/>
    <property type="evidence" value="ECO:0007669"/>
    <property type="project" value="TreeGrafter"/>
</dbReference>
<keyword evidence="4" id="KW-0808">Transferase</keyword>
<evidence type="ECO:0000313" key="8">
    <source>
        <dbReference type="EMBL" id="GMH01601.1"/>
    </source>
</evidence>
<dbReference type="PANTHER" id="PTHR11254">
    <property type="entry name" value="HECT DOMAIN UBIQUITIN-PROTEIN LIGASE"/>
    <property type="match status" value="1"/>
</dbReference>
<evidence type="ECO:0000259" key="7">
    <source>
        <dbReference type="PROSITE" id="PS50237"/>
    </source>
</evidence>
<dbReference type="EMBL" id="BSYO01000003">
    <property type="protein sequence ID" value="GMH01601.1"/>
    <property type="molecule type" value="Genomic_DNA"/>
</dbReference>
<dbReference type="EC" id="2.3.2.26" evidence="3"/>
<keyword evidence="9" id="KW-1185">Reference proteome</keyword>
<feature type="domain" description="HECT" evidence="7">
    <location>
        <begin position="72"/>
        <end position="177"/>
    </location>
</feature>
<dbReference type="PANTHER" id="PTHR11254:SF398">
    <property type="entry name" value="HECT-TYPE E3 UBIQUITIN TRANSFERASE"/>
    <property type="match status" value="1"/>
</dbReference>
<organism evidence="8 9">
    <name type="scientific">Nepenthes gracilis</name>
    <name type="common">Slender pitcher plant</name>
    <dbReference type="NCBI Taxonomy" id="150966"/>
    <lineage>
        <taxon>Eukaryota</taxon>
        <taxon>Viridiplantae</taxon>
        <taxon>Streptophyta</taxon>
        <taxon>Embryophyta</taxon>
        <taxon>Tracheophyta</taxon>
        <taxon>Spermatophyta</taxon>
        <taxon>Magnoliopsida</taxon>
        <taxon>eudicotyledons</taxon>
        <taxon>Gunneridae</taxon>
        <taxon>Pentapetalae</taxon>
        <taxon>Caryophyllales</taxon>
        <taxon>Nepenthaceae</taxon>
        <taxon>Nepenthes</taxon>
    </lineage>
</organism>
<evidence type="ECO:0000256" key="2">
    <source>
        <dbReference type="ARBA" id="ARBA00004906"/>
    </source>
</evidence>
<dbReference type="InterPro" id="IPR050409">
    <property type="entry name" value="E3_ubiq-protein_ligase"/>
</dbReference>
<dbReference type="InterPro" id="IPR035983">
    <property type="entry name" value="Hect_E3_ubiquitin_ligase"/>
</dbReference>
<keyword evidence="5 6" id="KW-0833">Ubl conjugation pathway</keyword>
<dbReference type="SMART" id="SM00119">
    <property type="entry name" value="HECTc"/>
    <property type="match status" value="1"/>
</dbReference>